<reference evidence="3 4" key="1">
    <citation type="submission" date="2022-12" db="EMBL/GenBank/DDBJ databases">
        <title>Chitinophagaceae gen. sp. nov., a new member of the family Chitinophagaceae, isolated from soil in a chemical factory.</title>
        <authorList>
            <person name="Ke Z."/>
        </authorList>
    </citation>
    <scope>NUCLEOTIDE SEQUENCE [LARGE SCALE GENOMIC DNA]</scope>
    <source>
        <strain evidence="3 4">LY-5</strain>
    </source>
</reference>
<dbReference type="Gene3D" id="3.40.50.720">
    <property type="entry name" value="NAD(P)-binding Rossmann-like Domain"/>
    <property type="match status" value="1"/>
</dbReference>
<proteinExistence type="predicted"/>
<dbReference type="Pfam" id="PF10728">
    <property type="entry name" value="DUF2520"/>
    <property type="match status" value="1"/>
</dbReference>
<comment type="caution">
    <text evidence="3">The sequence shown here is derived from an EMBL/GenBank/DDBJ whole genome shotgun (WGS) entry which is preliminary data.</text>
</comment>
<keyword evidence="4" id="KW-1185">Reference proteome</keyword>
<evidence type="ECO:0000259" key="1">
    <source>
        <dbReference type="Pfam" id="PF03807"/>
    </source>
</evidence>
<dbReference type="InterPro" id="IPR037108">
    <property type="entry name" value="TM1727-like_C_sf"/>
</dbReference>
<protein>
    <submittedName>
        <fullName evidence="3">DUF2520 domain-containing protein</fullName>
    </submittedName>
</protein>
<dbReference type="RefSeq" id="WP_407032427.1">
    <property type="nucleotide sequence ID" value="NZ_JAQGEF010000022.1"/>
</dbReference>
<dbReference type="InterPro" id="IPR008927">
    <property type="entry name" value="6-PGluconate_DH-like_C_sf"/>
</dbReference>
<evidence type="ECO:0000313" key="3">
    <source>
        <dbReference type="EMBL" id="MDA3616097.1"/>
    </source>
</evidence>
<dbReference type="EMBL" id="JAQGEF010000022">
    <property type="protein sequence ID" value="MDA3616097.1"/>
    <property type="molecule type" value="Genomic_DNA"/>
</dbReference>
<name>A0ABT4UMN3_9BACT</name>
<feature type="domain" description="DUF2520" evidence="2">
    <location>
        <begin position="124"/>
        <end position="247"/>
    </location>
</feature>
<dbReference type="InterPro" id="IPR036291">
    <property type="entry name" value="NAD(P)-bd_dom_sf"/>
</dbReference>
<sequence length="256" mass="27997">MKVVIIGSGKVAVFFAKKLSSGGAEVVQVFGRRLEAITGLAASVNAGPINNFDQLDKTADLYLIAVSDDAIAEVASQMPPVNGIVVHTSGAKPLSILNGKFEHSGVIYPLQSINKYTTDQVEVPVLLESNLEEDKTLLSETAQLISPQFQFLNSTERLKLHVSAVVVNNFTNYLYSLTHQFCEEQGVDFKLLMPIIAETGNRLYHFSPEILQTGPAIRKDVGTINQHLSILSSSEELSRVYRLLTDEIIKSSVFSS</sequence>
<gene>
    <name evidence="3" type="ORF">O3P16_14875</name>
</gene>
<feature type="domain" description="Pyrroline-5-carboxylate reductase catalytic N-terminal" evidence="1">
    <location>
        <begin position="2"/>
        <end position="78"/>
    </location>
</feature>
<dbReference type="PANTHER" id="PTHR40459">
    <property type="entry name" value="CONSERVED HYPOTHETICAL ALANINE AND LEUCINE RICH PROTEIN"/>
    <property type="match status" value="1"/>
</dbReference>
<dbReference type="PANTHER" id="PTHR40459:SF1">
    <property type="entry name" value="CONSERVED HYPOTHETICAL ALANINE AND LEUCINE RICH PROTEIN"/>
    <property type="match status" value="1"/>
</dbReference>
<dbReference type="Proteomes" id="UP001210231">
    <property type="component" value="Unassembled WGS sequence"/>
</dbReference>
<dbReference type="SUPFAM" id="SSF51735">
    <property type="entry name" value="NAD(P)-binding Rossmann-fold domains"/>
    <property type="match status" value="1"/>
</dbReference>
<dbReference type="Gene3D" id="1.10.1040.20">
    <property type="entry name" value="ProC-like, C-terminal domain"/>
    <property type="match status" value="1"/>
</dbReference>
<organism evidence="3 4">
    <name type="scientific">Polluticaenibacter yanchengensis</name>
    <dbReference type="NCBI Taxonomy" id="3014562"/>
    <lineage>
        <taxon>Bacteria</taxon>
        <taxon>Pseudomonadati</taxon>
        <taxon>Bacteroidota</taxon>
        <taxon>Chitinophagia</taxon>
        <taxon>Chitinophagales</taxon>
        <taxon>Chitinophagaceae</taxon>
        <taxon>Polluticaenibacter</taxon>
    </lineage>
</organism>
<dbReference type="Pfam" id="PF03807">
    <property type="entry name" value="F420_oxidored"/>
    <property type="match status" value="1"/>
</dbReference>
<dbReference type="InterPro" id="IPR028939">
    <property type="entry name" value="P5C_Rdtase_cat_N"/>
</dbReference>
<evidence type="ECO:0000259" key="2">
    <source>
        <dbReference type="Pfam" id="PF10728"/>
    </source>
</evidence>
<accession>A0ABT4UMN3</accession>
<evidence type="ECO:0000313" key="4">
    <source>
        <dbReference type="Proteomes" id="UP001210231"/>
    </source>
</evidence>
<dbReference type="SUPFAM" id="SSF48179">
    <property type="entry name" value="6-phosphogluconate dehydrogenase C-terminal domain-like"/>
    <property type="match status" value="1"/>
</dbReference>
<dbReference type="InterPro" id="IPR018931">
    <property type="entry name" value="DUF2520"/>
</dbReference>